<comment type="caution">
    <text evidence="2">The sequence shown here is derived from an EMBL/GenBank/DDBJ whole genome shotgun (WGS) entry which is preliminary data.</text>
</comment>
<evidence type="ECO:0000313" key="3">
    <source>
        <dbReference type="Proteomes" id="UP000253370"/>
    </source>
</evidence>
<proteinExistence type="predicted"/>
<evidence type="ECO:0008006" key="4">
    <source>
        <dbReference type="Google" id="ProtNLM"/>
    </source>
</evidence>
<dbReference type="OrthoDB" id="9804312at2"/>
<dbReference type="Gene3D" id="3.40.50.150">
    <property type="entry name" value="Vaccinia Virus protein VP39"/>
    <property type="match status" value="1"/>
</dbReference>
<feature type="region of interest" description="Disordered" evidence="1">
    <location>
        <begin position="1"/>
        <end position="62"/>
    </location>
</feature>
<accession>A0A365U9M7</accession>
<evidence type="ECO:0000313" key="2">
    <source>
        <dbReference type="EMBL" id="RBI85743.1"/>
    </source>
</evidence>
<dbReference type="InterPro" id="IPR029063">
    <property type="entry name" value="SAM-dependent_MTases_sf"/>
</dbReference>
<dbReference type="CDD" id="cd02440">
    <property type="entry name" value="AdoMet_MTases"/>
    <property type="match status" value="1"/>
</dbReference>
<dbReference type="EMBL" id="QNTQ01000006">
    <property type="protein sequence ID" value="RBI85743.1"/>
    <property type="molecule type" value="Genomic_DNA"/>
</dbReference>
<protein>
    <recommendedName>
        <fullName evidence="4">Methyltransferase domain-containing protein</fullName>
    </recommendedName>
</protein>
<dbReference type="PANTHER" id="PTHR43861">
    <property type="entry name" value="TRANS-ACONITATE 2-METHYLTRANSFERASE-RELATED"/>
    <property type="match status" value="1"/>
</dbReference>
<sequence>MTPAERPAALARGRGPRHVPRHDRYPARRAPPRPRRPDTLRLGGAHSAEPGAAGLGRADDRPPLRRALRHALLRGDHPVLHVGCALGLRHEGRGPGCGHRLRAVGDPGALGLLHDRGRAGLGGNQSHRRLRRPAGARLALRAAGPRAGVVDAAAAPAHGDRRDLPRRGGSRVSTDKETLGVYDARAEHYAEVTSGIREDPDLAAFIAAMPKGGRVLDLGCGPGLAAEVMAQAGLTVDATDASAEMVRLAAARPGVSAWQAHFDEIAGEAIYDGVWANFSLLHADRAAMPRHLAALARALRPSGRLHVGLKTGTGTRRDSLGRLYTYYTEDELEALLQAAGFTVIARRSGRDPGLDGEMADWVTMAALAGSGPRD</sequence>
<dbReference type="Pfam" id="PF13489">
    <property type="entry name" value="Methyltransf_23"/>
    <property type="match status" value="1"/>
</dbReference>
<dbReference type="AlphaFoldDB" id="A0A365U9M7"/>
<name>A0A365U9M7_9RHOB</name>
<evidence type="ECO:0000256" key="1">
    <source>
        <dbReference type="SAM" id="MobiDB-lite"/>
    </source>
</evidence>
<organism evidence="2 3">
    <name type="scientific">Rhodosalinus halophilus</name>
    <dbReference type="NCBI Taxonomy" id="2259333"/>
    <lineage>
        <taxon>Bacteria</taxon>
        <taxon>Pseudomonadati</taxon>
        <taxon>Pseudomonadota</taxon>
        <taxon>Alphaproteobacteria</taxon>
        <taxon>Rhodobacterales</taxon>
        <taxon>Paracoccaceae</taxon>
        <taxon>Rhodosalinus</taxon>
    </lineage>
</organism>
<gene>
    <name evidence="2" type="ORF">DRV85_08425</name>
</gene>
<keyword evidence="3" id="KW-1185">Reference proteome</keyword>
<reference evidence="2 3" key="1">
    <citation type="submission" date="2018-07" db="EMBL/GenBank/DDBJ databases">
        <title>Rhodosalinus sp. strain E84T genomic sequence and assembly.</title>
        <authorList>
            <person name="Liu Z.-W."/>
            <person name="Lu D.-C."/>
        </authorList>
    </citation>
    <scope>NUCLEOTIDE SEQUENCE [LARGE SCALE GENOMIC DNA]</scope>
    <source>
        <strain evidence="2 3">E84</strain>
    </source>
</reference>
<dbReference type="PANTHER" id="PTHR43861:SF1">
    <property type="entry name" value="TRANS-ACONITATE 2-METHYLTRANSFERASE"/>
    <property type="match status" value="1"/>
</dbReference>
<dbReference type="Proteomes" id="UP000253370">
    <property type="component" value="Unassembled WGS sequence"/>
</dbReference>
<dbReference type="SUPFAM" id="SSF53335">
    <property type="entry name" value="S-adenosyl-L-methionine-dependent methyltransferases"/>
    <property type="match status" value="1"/>
</dbReference>
<feature type="compositionally biased region" description="Low complexity" evidence="1">
    <location>
        <begin position="1"/>
        <end position="13"/>
    </location>
</feature>
<feature type="region of interest" description="Disordered" evidence="1">
    <location>
        <begin position="155"/>
        <end position="175"/>
    </location>
</feature>